<dbReference type="Proteomes" id="UP000504617">
    <property type="component" value="Unplaced"/>
</dbReference>
<evidence type="ECO:0000256" key="3">
    <source>
        <dbReference type="SAM" id="Phobius"/>
    </source>
</evidence>
<dbReference type="Gene3D" id="3.80.10.10">
    <property type="entry name" value="Ribonuclease Inhibitor"/>
    <property type="match status" value="3"/>
</dbReference>
<dbReference type="PANTHER" id="PTHR24366">
    <property type="entry name" value="IG(IMMUNOGLOBULIN) AND LRR(LEUCINE RICH REPEAT) DOMAINS"/>
    <property type="match status" value="1"/>
</dbReference>
<organism evidence="4 5">
    <name type="scientific">Thamnophis sirtalis</name>
    <dbReference type="NCBI Taxonomy" id="35019"/>
    <lineage>
        <taxon>Eukaryota</taxon>
        <taxon>Metazoa</taxon>
        <taxon>Chordata</taxon>
        <taxon>Craniata</taxon>
        <taxon>Vertebrata</taxon>
        <taxon>Euteleostomi</taxon>
        <taxon>Lepidosauria</taxon>
        <taxon>Squamata</taxon>
        <taxon>Bifurcata</taxon>
        <taxon>Unidentata</taxon>
        <taxon>Episquamata</taxon>
        <taxon>Toxicofera</taxon>
        <taxon>Serpentes</taxon>
        <taxon>Colubroidea</taxon>
        <taxon>Colubridae</taxon>
        <taxon>Natricinae</taxon>
        <taxon>Thamnophis</taxon>
    </lineage>
</organism>
<dbReference type="OrthoDB" id="694479at2759"/>
<name>A0A6I9XHN5_9SAUR</name>
<evidence type="ECO:0000313" key="5">
    <source>
        <dbReference type="RefSeq" id="XP_013915239.1"/>
    </source>
</evidence>
<keyword evidence="3" id="KW-0812">Transmembrane</keyword>
<reference evidence="5" key="1">
    <citation type="submission" date="2025-08" db="UniProtKB">
        <authorList>
            <consortium name="RefSeq"/>
        </authorList>
    </citation>
    <scope>IDENTIFICATION</scope>
    <source>
        <tissue evidence="5">Skeletal muscle</tissue>
    </source>
</reference>
<protein>
    <submittedName>
        <fullName evidence="5">Leucine-rich repeat-containing protein 15-like</fullName>
    </submittedName>
</protein>
<dbReference type="PANTHER" id="PTHR24366:SF159">
    <property type="entry name" value="CD180 MOLECULE"/>
    <property type="match status" value="1"/>
</dbReference>
<dbReference type="PROSITE" id="PS51450">
    <property type="entry name" value="LRR"/>
    <property type="match status" value="3"/>
</dbReference>
<evidence type="ECO:0000256" key="2">
    <source>
        <dbReference type="ARBA" id="ARBA00022737"/>
    </source>
</evidence>
<dbReference type="AlphaFoldDB" id="A0A6I9XHN5"/>
<evidence type="ECO:0000256" key="1">
    <source>
        <dbReference type="ARBA" id="ARBA00022614"/>
    </source>
</evidence>
<dbReference type="Pfam" id="PF13855">
    <property type="entry name" value="LRR_8"/>
    <property type="match status" value="2"/>
</dbReference>
<sequence length="414" mass="46969">MAYSVAQALPLTRLDPSSRPALVATNSVEVEQEALRADGLSDIVIQTIQASQRPSTTRICNATWRAFSKWCSSSNIVPLANVLDFLQQGLIKGLSPNMLRCQVAALSTVLTLPTKHLDLSQNNLYSIPWKSLSSLWKLQVLLLSNNSIHKVRDRTFISLGRLHKLDIGRNDISFLGNSFSVGLISLSELILAYNKLQELQYKSFQYFENLQKLNLQNNNISSIEMGTFRSLTRLRQLYLQNNCLHALHNRLFSMLQHLEILNLEGNMIKTIAPGAFIPLSHLTVLNLIHNKIEHIKFKTLLSLQTPGTHILLSDNPWFCDCDLQRVFAKLHSVRRLILDDYYNMTCMEPHLLRNLPLSAVDTELCTAETVTVLVITFTVFVTVVAAIVMAERNRKKRAEKRWNEDSDVSYNAQN</sequence>
<proteinExistence type="predicted"/>
<keyword evidence="3" id="KW-0472">Membrane</keyword>
<gene>
    <name evidence="5" type="primary">LOC106543700</name>
</gene>
<dbReference type="InterPro" id="IPR003591">
    <property type="entry name" value="Leu-rich_rpt_typical-subtyp"/>
</dbReference>
<feature type="transmembrane region" description="Helical" evidence="3">
    <location>
        <begin position="370"/>
        <end position="390"/>
    </location>
</feature>
<keyword evidence="4" id="KW-1185">Reference proteome</keyword>
<keyword evidence="3" id="KW-1133">Transmembrane helix</keyword>
<evidence type="ECO:0000313" key="4">
    <source>
        <dbReference type="Proteomes" id="UP000504617"/>
    </source>
</evidence>
<dbReference type="SMART" id="SM00369">
    <property type="entry name" value="LRR_TYP"/>
    <property type="match status" value="7"/>
</dbReference>
<dbReference type="SUPFAM" id="SSF52058">
    <property type="entry name" value="L domain-like"/>
    <property type="match status" value="1"/>
</dbReference>
<keyword evidence="2" id="KW-0677">Repeat</keyword>
<dbReference type="InterPro" id="IPR001611">
    <property type="entry name" value="Leu-rich_rpt"/>
</dbReference>
<dbReference type="RefSeq" id="XP_013915239.1">
    <property type="nucleotide sequence ID" value="XM_014059764.1"/>
</dbReference>
<keyword evidence="1" id="KW-0433">Leucine-rich repeat</keyword>
<dbReference type="KEGG" id="tsr:106543700"/>
<dbReference type="InterPro" id="IPR032675">
    <property type="entry name" value="LRR_dom_sf"/>
</dbReference>
<dbReference type="SUPFAM" id="SSF47823">
    <property type="entry name" value="lambda integrase-like, N-terminal domain"/>
    <property type="match status" value="1"/>
</dbReference>
<dbReference type="GeneID" id="106543700"/>
<accession>A0A6I9XHN5</accession>